<dbReference type="Pfam" id="PF14025">
    <property type="entry name" value="DUF4241"/>
    <property type="match status" value="1"/>
</dbReference>
<evidence type="ECO:0000313" key="2">
    <source>
        <dbReference type="Proteomes" id="UP000239415"/>
    </source>
</evidence>
<gene>
    <name evidence="1" type="ORF">CLV67_13485</name>
</gene>
<dbReference type="OrthoDB" id="9789980at2"/>
<reference evidence="1 2" key="1">
    <citation type="submission" date="2018-03" db="EMBL/GenBank/DDBJ databases">
        <title>Genomic Encyclopedia of Archaeal and Bacterial Type Strains, Phase II (KMG-II): from individual species to whole genera.</title>
        <authorList>
            <person name="Goeker M."/>
        </authorList>
    </citation>
    <scope>NUCLEOTIDE SEQUENCE [LARGE SCALE GENOMIC DNA]</scope>
    <source>
        <strain evidence="1 2">DSM 43146</strain>
    </source>
</reference>
<sequence length="212" mass="22000">MPYSPDLTAMLTEGARFEADGIQYVIERLPVGSVTVPTGEITACDPLTYSDGAEPFTVTIAPGVYPLTAWVALISQDGSAPQQRTAALQLAVNDQPAVRWEMALNPGQDVGVLDADVGYFGYPVDAGVGAIADVSAIAAVAAWDYDDLEDAFIPAQIPPGPAPVEAITDDVTGANVIIVSSGWGDGVYPTFVGYAADGSVCGFVTDFLIIPD</sequence>
<dbReference type="RefSeq" id="WP_106330447.1">
    <property type="nucleotide sequence ID" value="NZ_BOMO01000145.1"/>
</dbReference>
<dbReference type="InterPro" id="IPR025335">
    <property type="entry name" value="DUF4241"/>
</dbReference>
<dbReference type="AlphaFoldDB" id="A0A2T0JRE0"/>
<protein>
    <submittedName>
        <fullName evidence="1">Uncharacterized protein DUF4241</fullName>
    </submittedName>
</protein>
<evidence type="ECO:0000313" key="1">
    <source>
        <dbReference type="EMBL" id="PRX10200.1"/>
    </source>
</evidence>
<dbReference type="EMBL" id="PVMZ01000034">
    <property type="protein sequence ID" value="PRX10200.1"/>
    <property type="molecule type" value="Genomic_DNA"/>
</dbReference>
<organism evidence="1 2">
    <name type="scientific">Actinoplanes italicus</name>
    <dbReference type="NCBI Taxonomy" id="113567"/>
    <lineage>
        <taxon>Bacteria</taxon>
        <taxon>Bacillati</taxon>
        <taxon>Actinomycetota</taxon>
        <taxon>Actinomycetes</taxon>
        <taxon>Micromonosporales</taxon>
        <taxon>Micromonosporaceae</taxon>
        <taxon>Actinoplanes</taxon>
    </lineage>
</organism>
<proteinExistence type="predicted"/>
<accession>A0A2T0JRE0</accession>
<dbReference type="Proteomes" id="UP000239415">
    <property type="component" value="Unassembled WGS sequence"/>
</dbReference>
<comment type="caution">
    <text evidence="1">The sequence shown here is derived from an EMBL/GenBank/DDBJ whole genome shotgun (WGS) entry which is preliminary data.</text>
</comment>
<name>A0A2T0JRE0_9ACTN</name>
<keyword evidence="2" id="KW-1185">Reference proteome</keyword>